<evidence type="ECO:0000256" key="1">
    <source>
        <dbReference type="SAM" id="MobiDB-lite"/>
    </source>
</evidence>
<gene>
    <name evidence="2" type="ORF">FisN_10Hh020</name>
</gene>
<dbReference type="Proteomes" id="UP000198406">
    <property type="component" value="Unassembled WGS sequence"/>
</dbReference>
<dbReference type="EMBL" id="BDSP01000167">
    <property type="protein sequence ID" value="GAX21441.1"/>
    <property type="molecule type" value="Genomic_DNA"/>
</dbReference>
<evidence type="ECO:0000313" key="2">
    <source>
        <dbReference type="EMBL" id="GAX21441.1"/>
    </source>
</evidence>
<dbReference type="Gene3D" id="2.130.10.10">
    <property type="entry name" value="YVTN repeat-like/Quinoprotein amine dehydrogenase"/>
    <property type="match status" value="1"/>
</dbReference>
<evidence type="ECO:0000313" key="3">
    <source>
        <dbReference type="Proteomes" id="UP000198406"/>
    </source>
</evidence>
<sequence length="455" mass="50273">MWPLTGGTTCYTGMHNGKGATEWHTLHLTADNTLSSRPITSRDNALVCVGYSATETHECLVLLDLSRFDTPETALDPPLTANNNDRGDWDDQSVSIATVTTTTSTLGTRANSPENVPTQLSTLSFDLLSPPLQPPPITEAVALLMIRSLTDFSVKFTKTLDYRPLSPLLCCFSEDCQGVWLGSSDHNELHLFVCRQSTDWQAYDLSSMTEFQLTSPVMSIKFGPPNCLAVACQDGTIRVIIFSSFDGLAFLNVTQQQVMVDGPIVCLSLRSWDANNQWLVTAGSLCGYAMEWRVDAEQINVSNPAMIAKGFWNGAIAAEDSVMAVCSLDDRVLIGTQSGKVLLYGVDHNTNTENKEKSSKRRFQLLWQCQLPYSIHGLDFLSGNDEKFLVTTRKSIHVFQQGRYNFLNHAASIRSKLMDIIQQEALEADKAIEEPQSGIEQAEETHVSESESPLE</sequence>
<protein>
    <submittedName>
        <fullName evidence="2">Uncharacterized protein</fullName>
    </submittedName>
</protein>
<dbReference type="AlphaFoldDB" id="A0A1Z5K5S4"/>
<name>A0A1Z5K5S4_FISSO</name>
<accession>A0A1Z5K5S4</accession>
<reference evidence="2 3" key="1">
    <citation type="journal article" date="2015" name="Plant Cell">
        <title>Oil accumulation by the oleaginous diatom Fistulifera solaris as revealed by the genome and transcriptome.</title>
        <authorList>
            <person name="Tanaka T."/>
            <person name="Maeda Y."/>
            <person name="Veluchamy A."/>
            <person name="Tanaka M."/>
            <person name="Abida H."/>
            <person name="Marechal E."/>
            <person name="Bowler C."/>
            <person name="Muto M."/>
            <person name="Sunaga Y."/>
            <person name="Tanaka M."/>
            <person name="Yoshino T."/>
            <person name="Taniguchi T."/>
            <person name="Fukuda Y."/>
            <person name="Nemoto M."/>
            <person name="Matsumoto M."/>
            <person name="Wong P.S."/>
            <person name="Aburatani S."/>
            <person name="Fujibuchi W."/>
        </authorList>
    </citation>
    <scope>NUCLEOTIDE SEQUENCE [LARGE SCALE GENOMIC DNA]</scope>
    <source>
        <strain evidence="2 3">JPCC DA0580</strain>
    </source>
</reference>
<dbReference type="OrthoDB" id="49567at2759"/>
<organism evidence="2 3">
    <name type="scientific">Fistulifera solaris</name>
    <name type="common">Oleaginous diatom</name>
    <dbReference type="NCBI Taxonomy" id="1519565"/>
    <lineage>
        <taxon>Eukaryota</taxon>
        <taxon>Sar</taxon>
        <taxon>Stramenopiles</taxon>
        <taxon>Ochrophyta</taxon>
        <taxon>Bacillariophyta</taxon>
        <taxon>Bacillariophyceae</taxon>
        <taxon>Bacillariophycidae</taxon>
        <taxon>Naviculales</taxon>
        <taxon>Naviculaceae</taxon>
        <taxon>Fistulifera</taxon>
    </lineage>
</organism>
<dbReference type="InterPro" id="IPR015943">
    <property type="entry name" value="WD40/YVTN_repeat-like_dom_sf"/>
</dbReference>
<dbReference type="InterPro" id="IPR036322">
    <property type="entry name" value="WD40_repeat_dom_sf"/>
</dbReference>
<proteinExistence type="predicted"/>
<dbReference type="SUPFAM" id="SSF50978">
    <property type="entry name" value="WD40 repeat-like"/>
    <property type="match status" value="1"/>
</dbReference>
<keyword evidence="3" id="KW-1185">Reference proteome</keyword>
<comment type="caution">
    <text evidence="2">The sequence shown here is derived from an EMBL/GenBank/DDBJ whole genome shotgun (WGS) entry which is preliminary data.</text>
</comment>
<dbReference type="InParanoid" id="A0A1Z5K5S4"/>
<feature type="region of interest" description="Disordered" evidence="1">
    <location>
        <begin position="431"/>
        <end position="455"/>
    </location>
</feature>